<dbReference type="PANTHER" id="PTHR43808">
    <property type="entry name" value="ACETYLORNITHINE DEACETYLASE"/>
    <property type="match status" value="1"/>
</dbReference>
<dbReference type="Proteomes" id="UP000193355">
    <property type="component" value="Unassembled WGS sequence"/>
</dbReference>
<dbReference type="PIRSF" id="PIRSF010386">
    <property type="entry name" value="RocB"/>
    <property type="match status" value="1"/>
</dbReference>
<dbReference type="AlphaFoldDB" id="A0A1X7KD31"/>
<evidence type="ECO:0000313" key="1">
    <source>
        <dbReference type="EMBL" id="SMG38800.1"/>
    </source>
</evidence>
<dbReference type="RefSeq" id="WP_085545076.1">
    <property type="nucleotide sequence ID" value="NZ_FXBB01000025.1"/>
</dbReference>
<gene>
    <name evidence="1" type="ORF">SAMN06275492_12512</name>
</gene>
<dbReference type="Gene3D" id="3.40.630.10">
    <property type="entry name" value="Zn peptidases"/>
    <property type="match status" value="1"/>
</dbReference>
<dbReference type="STRING" id="561720.SAMN06275492_12512"/>
<organism evidence="1 2">
    <name type="scientific">Dethiosulfovibrio salsuginis</name>
    <dbReference type="NCBI Taxonomy" id="561720"/>
    <lineage>
        <taxon>Bacteria</taxon>
        <taxon>Thermotogati</taxon>
        <taxon>Synergistota</taxon>
        <taxon>Synergistia</taxon>
        <taxon>Synergistales</taxon>
        <taxon>Dethiosulfovibrionaceae</taxon>
        <taxon>Dethiosulfovibrio</taxon>
    </lineage>
</organism>
<reference evidence="2" key="1">
    <citation type="submission" date="2017-04" db="EMBL/GenBank/DDBJ databases">
        <authorList>
            <person name="Varghese N."/>
            <person name="Submissions S."/>
        </authorList>
    </citation>
    <scope>NUCLEOTIDE SEQUENCE [LARGE SCALE GENOMIC DNA]</scope>
    <source>
        <strain evidence="2">USBA 82</strain>
    </source>
</reference>
<name>A0A1X7KD31_9BACT</name>
<dbReference type="InterPro" id="IPR050072">
    <property type="entry name" value="Peptidase_M20A"/>
</dbReference>
<dbReference type="GO" id="GO:0016787">
    <property type="term" value="F:hydrolase activity"/>
    <property type="evidence" value="ECO:0007669"/>
    <property type="project" value="InterPro"/>
</dbReference>
<dbReference type="PANTHER" id="PTHR43808:SF27">
    <property type="entry name" value="PROTEIN ROCB"/>
    <property type="match status" value="1"/>
</dbReference>
<dbReference type="InterPro" id="IPR012166">
    <property type="entry name" value="Uncharacterised_RocB"/>
</dbReference>
<sequence>MHKDSRLYRRLLKIASIPSVSPSSEGENKATQALYDELAQTDYFRKNPEDIKLLPLEGDRLKRHFLFGMVRAQKPTSETVVLLGHMDVVSVEMFGSLREFAFSPEEYTSRLDSTSLGEDGAKDLLSGKWLFGRGVADMKSGVCGAMELLMETAEDPSSTEVNLAVLFVPDEENNSLGMLSAAPFLAKLQDEGLSFRCCIDTEPTFATGEDAKPTVYLGSLGKINPFFYCVGVKAHAGEYYDGFSVGPTMARIALAIDGNPSLSDELDGTMYPPYAALKVDDMRDEYSATIMSRCAMAFSYLTSTKMPPEIMAELKSIAQESLDRSIEEHERAKKAYREQNGMALSPSCLSGAVYSVKEIMDLAESRGIVPVISEEGDERARGMETVSRLVDDLEMEGPLVVVGFLPPWYPHRSNMADIEGDPEVKEAASKLREKAVEQGLEMDIRTMFEGVSDLSYCGFTGTPEEARAFEDNMPGGRAIYSFPTDELLKLAIPILNFGPVGKDAHKRSERLYLPFYLDHYVNLLRYLVKSI</sequence>
<evidence type="ECO:0000313" key="2">
    <source>
        <dbReference type="Proteomes" id="UP000193355"/>
    </source>
</evidence>
<dbReference type="Pfam" id="PF01546">
    <property type="entry name" value="Peptidase_M20"/>
    <property type="match status" value="1"/>
</dbReference>
<proteinExistence type="predicted"/>
<dbReference type="EMBL" id="FXBB01000025">
    <property type="protein sequence ID" value="SMG38800.1"/>
    <property type="molecule type" value="Genomic_DNA"/>
</dbReference>
<accession>A0A1X7KD31</accession>
<keyword evidence="2" id="KW-1185">Reference proteome</keyword>
<protein>
    <submittedName>
        <fullName evidence="1">Arginine utilization protein RocB</fullName>
    </submittedName>
</protein>
<dbReference type="OrthoDB" id="9815360at2"/>
<dbReference type="SUPFAM" id="SSF53187">
    <property type="entry name" value="Zn-dependent exopeptidases"/>
    <property type="match status" value="1"/>
</dbReference>
<dbReference type="InterPro" id="IPR002933">
    <property type="entry name" value="Peptidase_M20"/>
</dbReference>